<dbReference type="GO" id="GO:0020037">
    <property type="term" value="F:heme binding"/>
    <property type="evidence" value="ECO:0007669"/>
    <property type="project" value="TreeGrafter"/>
</dbReference>
<evidence type="ECO:0000256" key="1">
    <source>
        <dbReference type="ARBA" id="ARBA00004196"/>
    </source>
</evidence>
<keyword evidence="7" id="KW-0106">Calcium</keyword>
<dbReference type="Proteomes" id="UP000001933">
    <property type="component" value="Chromosome"/>
</dbReference>
<evidence type="ECO:0000313" key="11">
    <source>
        <dbReference type="EMBL" id="ABC78708.1"/>
    </source>
</evidence>
<evidence type="ECO:0000256" key="8">
    <source>
        <dbReference type="ARBA" id="ARBA00023002"/>
    </source>
</evidence>
<dbReference type="GO" id="GO:0019645">
    <property type="term" value="P:anaerobic electron transport chain"/>
    <property type="evidence" value="ECO:0007669"/>
    <property type="project" value="TreeGrafter"/>
</dbReference>
<evidence type="ECO:0000256" key="7">
    <source>
        <dbReference type="ARBA" id="ARBA00022837"/>
    </source>
</evidence>
<dbReference type="GO" id="GO:0046872">
    <property type="term" value="F:metal ion binding"/>
    <property type="evidence" value="ECO:0007669"/>
    <property type="project" value="UniProtKB-KW"/>
</dbReference>
<protein>
    <recommendedName>
        <fullName evidence="3">nitrite reductase (cytochrome; ammonia-forming)</fullName>
        <ecNumber evidence="3">1.7.2.2</ecNumber>
    </recommendedName>
</protein>
<evidence type="ECO:0000256" key="2">
    <source>
        <dbReference type="ARBA" id="ARBA00009288"/>
    </source>
</evidence>
<comment type="subcellular location">
    <subcellularLocation>
        <location evidence="1">Cell envelope</location>
    </subcellularLocation>
</comment>
<dbReference type="PANTHER" id="PTHR30633">
    <property type="entry name" value="CYTOCHROME C-552 RESPIRATORY NITRITE REDUCTASE"/>
    <property type="match status" value="1"/>
</dbReference>
<dbReference type="Pfam" id="PF02335">
    <property type="entry name" value="Cytochrom_C552"/>
    <property type="match status" value="1"/>
</dbReference>
<evidence type="ECO:0000256" key="5">
    <source>
        <dbReference type="ARBA" id="ARBA00022723"/>
    </source>
</evidence>
<comment type="catalytic activity">
    <reaction evidence="10">
        <text>6 Fe(III)-[cytochrome c] + NH4(+) + 2 H2O = 6 Fe(II)-[cytochrome c] + nitrite + 8 H(+)</text>
        <dbReference type="Rhea" id="RHEA:13089"/>
        <dbReference type="Rhea" id="RHEA-COMP:10350"/>
        <dbReference type="Rhea" id="RHEA-COMP:14399"/>
        <dbReference type="ChEBI" id="CHEBI:15377"/>
        <dbReference type="ChEBI" id="CHEBI:15378"/>
        <dbReference type="ChEBI" id="CHEBI:16301"/>
        <dbReference type="ChEBI" id="CHEBI:28938"/>
        <dbReference type="ChEBI" id="CHEBI:29033"/>
        <dbReference type="ChEBI" id="CHEBI:29034"/>
        <dbReference type="EC" id="1.7.2.2"/>
    </reaction>
</comment>
<dbReference type="Gene3D" id="1.10.1130.10">
    <property type="entry name" value="Flavocytochrome C3, Chain A"/>
    <property type="match status" value="1"/>
</dbReference>
<organism evidence="11 12">
    <name type="scientific">Syntrophus aciditrophicus (strain SB)</name>
    <dbReference type="NCBI Taxonomy" id="56780"/>
    <lineage>
        <taxon>Bacteria</taxon>
        <taxon>Pseudomonadati</taxon>
        <taxon>Thermodesulfobacteriota</taxon>
        <taxon>Syntrophia</taxon>
        <taxon>Syntrophales</taxon>
        <taxon>Syntrophaceae</taxon>
        <taxon>Syntrophus</taxon>
    </lineage>
</organism>
<dbReference type="PIRSF" id="PIRSF000243">
    <property type="entry name" value="Cyt_c552"/>
    <property type="match status" value="1"/>
</dbReference>
<keyword evidence="9" id="KW-0408">Iron</keyword>
<dbReference type="InterPro" id="IPR036280">
    <property type="entry name" value="Multihaem_cyt_sf"/>
</dbReference>
<proteinExistence type="inferred from homology"/>
<keyword evidence="12" id="KW-1185">Reference proteome</keyword>
<dbReference type="EMBL" id="CP000252">
    <property type="protein sequence ID" value="ABC78708.1"/>
    <property type="molecule type" value="Genomic_DNA"/>
</dbReference>
<dbReference type="EC" id="1.7.2.2" evidence="3"/>
<dbReference type="Gene3D" id="1.20.140.10">
    <property type="entry name" value="Butyryl-CoA Dehydrogenase, subunit A, domain 3"/>
    <property type="match status" value="1"/>
</dbReference>
<dbReference type="GO" id="GO:0030288">
    <property type="term" value="C:outer membrane-bounded periplasmic space"/>
    <property type="evidence" value="ECO:0007669"/>
    <property type="project" value="TreeGrafter"/>
</dbReference>
<dbReference type="OrthoDB" id="9780421at2"/>
<dbReference type="AlphaFoldDB" id="Q2LX95"/>
<comment type="similarity">
    <text evidence="2">Belongs to the cytochrome c-552 family.</text>
</comment>
<evidence type="ECO:0000256" key="9">
    <source>
        <dbReference type="ARBA" id="ARBA00023004"/>
    </source>
</evidence>
<evidence type="ECO:0000256" key="3">
    <source>
        <dbReference type="ARBA" id="ARBA00011887"/>
    </source>
</evidence>
<evidence type="ECO:0000256" key="4">
    <source>
        <dbReference type="ARBA" id="ARBA00022617"/>
    </source>
</evidence>
<dbReference type="SUPFAM" id="SSF48695">
    <property type="entry name" value="Multiheme cytochromes"/>
    <property type="match status" value="1"/>
</dbReference>
<keyword evidence="8 11" id="KW-0560">Oxidoreductase</keyword>
<accession>Q2LX95</accession>
<dbReference type="KEGG" id="sat:SYN_02616"/>
<name>Q2LX95_SYNAS</name>
<reference evidence="11 12" key="1">
    <citation type="journal article" date="2007" name="Proc. Natl. Acad. Sci. U.S.A.">
        <title>The genome of Syntrophus aciditrophicus: life at the thermodynamic limit of microbial growth.</title>
        <authorList>
            <person name="McInerney M.J."/>
            <person name="Rohlin L."/>
            <person name="Mouttaki H."/>
            <person name="Kim U."/>
            <person name="Krupp R.S."/>
            <person name="Rios-Hernandez L."/>
            <person name="Sieber J."/>
            <person name="Struchtemeyer C.G."/>
            <person name="Bhattacharyya A."/>
            <person name="Campbell J.W."/>
            <person name="Gunsalus R.P."/>
        </authorList>
    </citation>
    <scope>NUCLEOTIDE SEQUENCE [LARGE SCALE GENOMIC DNA]</scope>
    <source>
        <strain evidence="11 12">SB</strain>
    </source>
</reference>
<evidence type="ECO:0000313" key="12">
    <source>
        <dbReference type="Proteomes" id="UP000001933"/>
    </source>
</evidence>
<dbReference type="InterPro" id="IPR003321">
    <property type="entry name" value="Cyt_c552"/>
</dbReference>
<dbReference type="eggNOG" id="COG3303">
    <property type="taxonomic scope" value="Bacteria"/>
</dbReference>
<evidence type="ECO:0000256" key="10">
    <source>
        <dbReference type="ARBA" id="ARBA00049131"/>
    </source>
</evidence>
<evidence type="ECO:0000256" key="6">
    <source>
        <dbReference type="ARBA" id="ARBA00022729"/>
    </source>
</evidence>
<keyword evidence="6" id="KW-0732">Signal</keyword>
<dbReference type="FunCoup" id="Q2LX95">
    <property type="interactions" value="24"/>
</dbReference>
<dbReference type="RefSeq" id="WP_011418725.1">
    <property type="nucleotide sequence ID" value="NC_007759.1"/>
</dbReference>
<dbReference type="STRING" id="56780.SYN_02616"/>
<dbReference type="PANTHER" id="PTHR30633:SF0">
    <property type="entry name" value="CYTOCHROME C-552"/>
    <property type="match status" value="1"/>
</dbReference>
<dbReference type="GO" id="GO:0042279">
    <property type="term" value="F:nitrite reductase (cytochrome, ammonia-forming) activity"/>
    <property type="evidence" value="ECO:0007669"/>
    <property type="project" value="UniProtKB-EC"/>
</dbReference>
<dbReference type="CDD" id="cd00548">
    <property type="entry name" value="NrfA-like"/>
    <property type="match status" value="1"/>
</dbReference>
<keyword evidence="4" id="KW-0349">Heme</keyword>
<keyword evidence="5" id="KW-0479">Metal-binding</keyword>
<dbReference type="InParanoid" id="Q2LX95"/>
<dbReference type="HOGENOM" id="CLU_035040_1_0_7"/>
<sequence length="427" mass="47848">MINKKILSAGIAVVILLVLVVGARVWLFQPEDQIKGVSIPEGVHDPAEWGKFYPLEYRSYLKNREMAPSPTGFGGSEKVQKALMEPANLMNFKGYGFSKDYTEDRGHPYAVEDLRETKRVTPKTTGACMTCKTAQLGDIFREKGWAYAKMPLAELLPLLKHPITCSNCHDPKTMNLRVMNPAFIEAMAKRGIDVSKASNKEMRSYVCGQCHVEYYFEPETFHVVFPWGKGLQPEQIYDYYAAKPAGFVQDWVHPDSQTKMIKAQHPDFETWSTGTHGMAGVACADCHMPFMRDGGRKYSSHWVTSPMRTVEASCRTCHTQTEAWLLSRVKTTQGHVWDMQRRAGTTVSQAHEAIARAAAAADVKGEELDKARELLRRAQWYWDIVSAENSMGFHNPSQVLNTLGRSVDLAHQAIATANRATVGAGRK</sequence>
<gene>
    <name evidence="11" type="ORF">SYN_02616</name>
</gene>